<dbReference type="PANTHER" id="PTHR21666:SF270">
    <property type="entry name" value="MUREIN HYDROLASE ACTIVATOR ENVC"/>
    <property type="match status" value="1"/>
</dbReference>
<proteinExistence type="predicted"/>
<dbReference type="InterPro" id="IPR016047">
    <property type="entry name" value="M23ase_b-sheet_dom"/>
</dbReference>
<protein>
    <submittedName>
        <fullName evidence="3">Peptidase M23 family protein</fullName>
    </submittedName>
</protein>
<sequence length="247" mass="25960">MPHHRLTDRDSIPTATRAVLDSQPRASRGQHRAAPSNAHTLKLKTATLAAITGAIGLGSVGAAQAAANPAPKLAAPTVALPENIKLPENLKLPENITLPPQLEELTRNALPPNAQVPGKKRAVAPTSGTVTSGYGSRWGSHHYGVDIANRVGTPIHAVTDGTVLESGPASGFGMWVRVRQDDGTTGVYGHVNESFVKAGQKVHVGQTIATVGNRGQSTGPHLHYEVWDKSGQKINPQVWLASRGVNP</sequence>
<reference evidence="3 4" key="1">
    <citation type="submission" date="2012-02" db="EMBL/GenBank/DDBJ databases">
        <title>Whole genome shotgun sequence of Gordonia sputi NBRC 100414.</title>
        <authorList>
            <person name="Yoshida I."/>
            <person name="Hosoyama A."/>
            <person name="Tsuchikane K."/>
            <person name="Katsumata H."/>
            <person name="Yamazaki S."/>
            <person name="Fujita N."/>
        </authorList>
    </citation>
    <scope>NUCLEOTIDE SEQUENCE [LARGE SCALE GENOMIC DNA]</scope>
    <source>
        <strain evidence="3 4">NBRC 100414</strain>
    </source>
</reference>
<gene>
    <name evidence="3" type="ORF">GOSPT_129_00430</name>
</gene>
<feature type="region of interest" description="Disordered" evidence="1">
    <location>
        <begin position="111"/>
        <end position="130"/>
    </location>
</feature>
<dbReference type="eggNOG" id="COG0739">
    <property type="taxonomic scope" value="Bacteria"/>
</dbReference>
<dbReference type="Proteomes" id="UP000005845">
    <property type="component" value="Unassembled WGS sequence"/>
</dbReference>
<dbReference type="AlphaFoldDB" id="H5U6N8"/>
<dbReference type="CDD" id="cd12797">
    <property type="entry name" value="M23_peptidase"/>
    <property type="match status" value="1"/>
</dbReference>
<dbReference type="InterPro" id="IPR050570">
    <property type="entry name" value="Cell_wall_metabolism_enzyme"/>
</dbReference>
<accession>H5U6N8</accession>
<feature type="domain" description="M23ase beta-sheet core" evidence="2">
    <location>
        <begin position="141"/>
        <end position="236"/>
    </location>
</feature>
<dbReference type="Pfam" id="PF01551">
    <property type="entry name" value="Peptidase_M23"/>
    <property type="match status" value="1"/>
</dbReference>
<keyword evidence="4" id="KW-1185">Reference proteome</keyword>
<dbReference type="Gene3D" id="2.70.70.10">
    <property type="entry name" value="Glucose Permease (Domain IIA)"/>
    <property type="match status" value="1"/>
</dbReference>
<name>H5U6N8_9ACTN</name>
<dbReference type="PANTHER" id="PTHR21666">
    <property type="entry name" value="PEPTIDASE-RELATED"/>
    <property type="match status" value="1"/>
</dbReference>
<dbReference type="RefSeq" id="WP_005208804.1">
    <property type="nucleotide sequence ID" value="NZ_BAFC01000127.1"/>
</dbReference>
<evidence type="ECO:0000313" key="4">
    <source>
        <dbReference type="Proteomes" id="UP000005845"/>
    </source>
</evidence>
<comment type="caution">
    <text evidence="3">The sequence shown here is derived from an EMBL/GenBank/DDBJ whole genome shotgun (WGS) entry which is preliminary data.</text>
</comment>
<dbReference type="SUPFAM" id="SSF51261">
    <property type="entry name" value="Duplicated hybrid motif"/>
    <property type="match status" value="1"/>
</dbReference>
<dbReference type="InterPro" id="IPR011055">
    <property type="entry name" value="Dup_hybrid_motif"/>
</dbReference>
<dbReference type="GO" id="GO:0004222">
    <property type="term" value="F:metalloendopeptidase activity"/>
    <property type="evidence" value="ECO:0007669"/>
    <property type="project" value="TreeGrafter"/>
</dbReference>
<evidence type="ECO:0000313" key="3">
    <source>
        <dbReference type="EMBL" id="GAB41396.1"/>
    </source>
</evidence>
<organism evidence="3 4">
    <name type="scientific">Gordonia sputi NBRC 100414</name>
    <dbReference type="NCBI Taxonomy" id="1089453"/>
    <lineage>
        <taxon>Bacteria</taxon>
        <taxon>Bacillati</taxon>
        <taxon>Actinomycetota</taxon>
        <taxon>Actinomycetes</taxon>
        <taxon>Mycobacteriales</taxon>
        <taxon>Gordoniaceae</taxon>
        <taxon>Gordonia</taxon>
    </lineage>
</organism>
<evidence type="ECO:0000259" key="2">
    <source>
        <dbReference type="Pfam" id="PF01551"/>
    </source>
</evidence>
<evidence type="ECO:0000256" key="1">
    <source>
        <dbReference type="SAM" id="MobiDB-lite"/>
    </source>
</evidence>
<dbReference type="EMBL" id="BAFC01000127">
    <property type="protein sequence ID" value="GAB41396.1"/>
    <property type="molecule type" value="Genomic_DNA"/>
</dbReference>